<dbReference type="EMBL" id="QRBI01000120">
    <property type="protein sequence ID" value="RMC07095.1"/>
    <property type="molecule type" value="Genomic_DNA"/>
</dbReference>
<sequence length="231" mass="26067">MSTLAPPDRSAVGKWRDEDSSVQKCEGISSWLSNLGIVESEQVQLVMKTRLNDYNEVLPKRNASFPMGLVQVTNCMWESRAIYCVIPPLFCSVKCTDLGLTIHWLELYALSHAKRNGGEMLLENEDIQQQISQSEEQADRHKVDNAKCDDAIEVVSTKIKPEQKNWYKTMCKLERLNSQQSVFTGEVLQPSDHVSGGFCTYSSSSMSLCWGDYLPSYEDFSTCNLFGTVPE</sequence>
<dbReference type="Proteomes" id="UP000269221">
    <property type="component" value="Unassembled WGS sequence"/>
</dbReference>
<gene>
    <name evidence="1" type="ORF">DUI87_16551</name>
</gene>
<reference evidence="1 2" key="1">
    <citation type="submission" date="2018-07" db="EMBL/GenBank/DDBJ databases">
        <title>A high quality draft genome assembly of the barn swallow (H. rustica rustica).</title>
        <authorList>
            <person name="Formenti G."/>
            <person name="Chiara M."/>
            <person name="Poveda L."/>
            <person name="Francoijs K.-J."/>
            <person name="Bonisoli-Alquati A."/>
            <person name="Canova L."/>
            <person name="Gianfranceschi L."/>
            <person name="Horner D.S."/>
            <person name="Saino N."/>
        </authorList>
    </citation>
    <scope>NUCLEOTIDE SEQUENCE [LARGE SCALE GENOMIC DNA]</scope>
    <source>
        <strain evidence="1">Chelidonia</strain>
        <tissue evidence="1">Blood</tissue>
    </source>
</reference>
<organism evidence="1 2">
    <name type="scientific">Hirundo rustica rustica</name>
    <dbReference type="NCBI Taxonomy" id="333673"/>
    <lineage>
        <taxon>Eukaryota</taxon>
        <taxon>Metazoa</taxon>
        <taxon>Chordata</taxon>
        <taxon>Craniata</taxon>
        <taxon>Vertebrata</taxon>
        <taxon>Euteleostomi</taxon>
        <taxon>Archelosauria</taxon>
        <taxon>Archosauria</taxon>
        <taxon>Dinosauria</taxon>
        <taxon>Saurischia</taxon>
        <taxon>Theropoda</taxon>
        <taxon>Coelurosauria</taxon>
        <taxon>Aves</taxon>
        <taxon>Neognathae</taxon>
        <taxon>Neoaves</taxon>
        <taxon>Telluraves</taxon>
        <taxon>Australaves</taxon>
        <taxon>Passeriformes</taxon>
        <taxon>Sylvioidea</taxon>
        <taxon>Hirundinidae</taxon>
        <taxon>Hirundo</taxon>
    </lineage>
</organism>
<comment type="caution">
    <text evidence="1">The sequence shown here is derived from an EMBL/GenBank/DDBJ whole genome shotgun (WGS) entry which is preliminary data.</text>
</comment>
<keyword evidence="2" id="KW-1185">Reference proteome</keyword>
<dbReference type="AlphaFoldDB" id="A0A3M0K1K1"/>
<proteinExistence type="predicted"/>
<name>A0A3M0K1K1_HIRRU</name>
<evidence type="ECO:0000313" key="1">
    <source>
        <dbReference type="EMBL" id="RMC07095.1"/>
    </source>
</evidence>
<accession>A0A3M0K1K1</accession>
<evidence type="ECO:0000313" key="2">
    <source>
        <dbReference type="Proteomes" id="UP000269221"/>
    </source>
</evidence>
<protein>
    <submittedName>
        <fullName evidence="1">Uncharacterized protein</fullName>
    </submittedName>
</protein>